<gene>
    <name evidence="1" type="ORF">FOYG_09950</name>
</gene>
<name>W9I6R1_FUSOX</name>
<evidence type="ECO:0000313" key="1">
    <source>
        <dbReference type="EMBL" id="EWY88960.1"/>
    </source>
</evidence>
<evidence type="ECO:0000313" key="2">
    <source>
        <dbReference type="Proteomes" id="UP000030753"/>
    </source>
</evidence>
<reference evidence="1 2" key="1">
    <citation type="submission" date="2011-06" db="EMBL/GenBank/DDBJ databases">
        <title>The Genome Sequence of Fusarium oxysporum FOSC 3-a.</title>
        <authorList>
            <consortium name="The Broad Institute Genome Sequencing Platform"/>
            <person name="Ma L.-J."/>
            <person name="Gale L.R."/>
            <person name="Schwartz D.C."/>
            <person name="Zhou S."/>
            <person name="Corby-Kistler H."/>
            <person name="Young S.K."/>
            <person name="Zeng Q."/>
            <person name="Gargeya S."/>
            <person name="Fitzgerald M."/>
            <person name="Haas B."/>
            <person name="Abouelleil A."/>
            <person name="Alvarado L."/>
            <person name="Arachchi H.M."/>
            <person name="Berlin A."/>
            <person name="Brown A."/>
            <person name="Chapman S.B."/>
            <person name="Chen Z."/>
            <person name="Dunbar C."/>
            <person name="Freedman E."/>
            <person name="Gearin G."/>
            <person name="Gellesch M."/>
            <person name="Goldberg J."/>
            <person name="Griggs A."/>
            <person name="Gujja S."/>
            <person name="Heiman D."/>
            <person name="Howarth C."/>
            <person name="Larson L."/>
            <person name="Lui A."/>
            <person name="MacDonald P.J.P."/>
            <person name="Mehta T."/>
            <person name="Montmayeur A."/>
            <person name="Murphy C."/>
            <person name="Neiman D."/>
            <person name="Pearson M."/>
            <person name="Priest M."/>
            <person name="Roberts A."/>
            <person name="Saif S."/>
            <person name="Shea T."/>
            <person name="Shenoy N."/>
            <person name="Sisk P."/>
            <person name="Stolte C."/>
            <person name="Sykes S."/>
            <person name="Wortman J."/>
            <person name="Nusbaum C."/>
            <person name="Birren B."/>
        </authorList>
    </citation>
    <scope>NUCLEOTIDE SEQUENCE [LARGE SCALE GENOMIC DNA]</scope>
    <source>
        <strain evidence="2">FOSC 3-a</strain>
        <strain evidence="1">NRRL 32931</strain>
    </source>
</reference>
<sequence>MDEGFFFMASRSYLSTATSIKLRFSNLGSSLFPTAGSATPVLRAVHKSLNPRYVLHLSYDRKSSLYHVEIRCTFIDHLRETSLTTMLVWVGPPSNLQATGCFIQYRDEFLFRDALVFESLPIGLTIVSSAGGCQNALELVG</sequence>
<dbReference type="HOGENOM" id="CLU_1896308_0_0_1"/>
<dbReference type="EMBL" id="JH717844">
    <property type="protein sequence ID" value="EWY88958.1"/>
    <property type="molecule type" value="Genomic_DNA"/>
</dbReference>
<proteinExistence type="predicted"/>
<dbReference type="EMBL" id="JH717844">
    <property type="protein sequence ID" value="EWY88959.1"/>
    <property type="molecule type" value="Genomic_DNA"/>
</dbReference>
<accession>W9I6R1</accession>
<dbReference type="AlphaFoldDB" id="W9I6R1"/>
<dbReference type="Proteomes" id="UP000030753">
    <property type="component" value="Unassembled WGS sequence"/>
</dbReference>
<dbReference type="EMBL" id="JH717844">
    <property type="protein sequence ID" value="EWY88960.1"/>
    <property type="molecule type" value="Genomic_DNA"/>
</dbReference>
<reference evidence="1" key="2">
    <citation type="submission" date="2012-06" db="EMBL/GenBank/DDBJ databases">
        <title>Annotation of the Genome Sequence of Fusarium oxysporum NRRL32931.</title>
        <authorList>
            <consortium name="The Broad Institute Genomics Platform"/>
            <person name="Ma L.-J."/>
            <person name="Corby-Kistler H."/>
            <person name="Broz K."/>
            <person name="Gale L.R."/>
            <person name="Jonkers W."/>
            <person name="O'Donnell K."/>
            <person name="Ploetz R."/>
            <person name="Steinberg C."/>
            <person name="Schwartz D.C."/>
            <person name="VanEtten H."/>
            <person name="Zhou S."/>
            <person name="Young S.K."/>
            <person name="Zeng Q."/>
            <person name="Gargeya S."/>
            <person name="Fitzgerald M."/>
            <person name="Abouelleil A."/>
            <person name="Alvarado L."/>
            <person name="Chapman S.B."/>
            <person name="Gainer-Dewar J."/>
            <person name="Goldberg J."/>
            <person name="Griggs A."/>
            <person name="Gujja S."/>
            <person name="Hansen M."/>
            <person name="Howarth C."/>
            <person name="Imamovic A."/>
            <person name="Ireland A."/>
            <person name="Larimer J."/>
            <person name="McCowan C."/>
            <person name="Murphy C."/>
            <person name="Pearson M."/>
            <person name="Poon T.W."/>
            <person name="Priest M."/>
            <person name="Roberts A."/>
            <person name="Saif S."/>
            <person name="Shea T."/>
            <person name="Sykes S."/>
            <person name="Wortman J."/>
            <person name="Nusbaum C."/>
            <person name="Birren B."/>
        </authorList>
    </citation>
    <scope>NUCLEOTIDE SEQUENCE</scope>
    <source>
        <strain evidence="1">NRRL 32931</strain>
    </source>
</reference>
<protein>
    <submittedName>
        <fullName evidence="1">Uncharacterized protein</fullName>
    </submittedName>
</protein>
<organism evidence="1 2">
    <name type="scientific">Fusarium oxysporum NRRL 32931</name>
    <dbReference type="NCBI Taxonomy" id="660029"/>
    <lineage>
        <taxon>Eukaryota</taxon>
        <taxon>Fungi</taxon>
        <taxon>Dikarya</taxon>
        <taxon>Ascomycota</taxon>
        <taxon>Pezizomycotina</taxon>
        <taxon>Sordariomycetes</taxon>
        <taxon>Hypocreomycetidae</taxon>
        <taxon>Hypocreales</taxon>
        <taxon>Nectriaceae</taxon>
        <taxon>Fusarium</taxon>
        <taxon>Fusarium oxysporum species complex</taxon>
    </lineage>
</organism>